<name>A0A382LAZ0_9ZZZZ</name>
<reference evidence="1" key="1">
    <citation type="submission" date="2018-05" db="EMBL/GenBank/DDBJ databases">
        <authorList>
            <person name="Lanie J.A."/>
            <person name="Ng W.-L."/>
            <person name="Kazmierczak K.M."/>
            <person name="Andrzejewski T.M."/>
            <person name="Davidsen T.M."/>
            <person name="Wayne K.J."/>
            <person name="Tettelin H."/>
            <person name="Glass J.I."/>
            <person name="Rusch D."/>
            <person name="Podicherti R."/>
            <person name="Tsui H.-C.T."/>
            <person name="Winkler M.E."/>
        </authorList>
    </citation>
    <scope>NUCLEOTIDE SEQUENCE</scope>
</reference>
<sequence length="87" mass="9887">MVILLTILYCIVSLFLANGVTKADREPLEHIPEEYNLEYEDVTFQDKQDELTLRGWHIQGNQEMPTIIFVHGLGNNRAGDEALDLAS</sequence>
<organism evidence="1">
    <name type="scientific">marine metagenome</name>
    <dbReference type="NCBI Taxonomy" id="408172"/>
    <lineage>
        <taxon>unclassified sequences</taxon>
        <taxon>metagenomes</taxon>
        <taxon>ecological metagenomes</taxon>
    </lineage>
</organism>
<protein>
    <submittedName>
        <fullName evidence="1">Uncharacterized protein</fullName>
    </submittedName>
</protein>
<dbReference type="EMBL" id="UINC01086005">
    <property type="protein sequence ID" value="SVC34064.1"/>
    <property type="molecule type" value="Genomic_DNA"/>
</dbReference>
<proteinExistence type="predicted"/>
<accession>A0A382LAZ0</accession>
<feature type="non-terminal residue" evidence="1">
    <location>
        <position position="87"/>
    </location>
</feature>
<dbReference type="InterPro" id="IPR029058">
    <property type="entry name" value="AB_hydrolase_fold"/>
</dbReference>
<dbReference type="SUPFAM" id="SSF53474">
    <property type="entry name" value="alpha/beta-Hydrolases"/>
    <property type="match status" value="1"/>
</dbReference>
<gene>
    <name evidence="1" type="ORF">METZ01_LOCUS286918</name>
</gene>
<evidence type="ECO:0000313" key="1">
    <source>
        <dbReference type="EMBL" id="SVC34064.1"/>
    </source>
</evidence>
<dbReference type="AlphaFoldDB" id="A0A382LAZ0"/>